<evidence type="ECO:0000256" key="1">
    <source>
        <dbReference type="SAM" id="Phobius"/>
    </source>
</evidence>
<dbReference type="VEuPathDB" id="TriTrypDB:TcIL3000_9_5430"/>
<feature type="transmembrane region" description="Helical" evidence="1">
    <location>
        <begin position="77"/>
        <end position="98"/>
    </location>
</feature>
<sequence>MVKERFWFGNNVKKEKEKKKARRKVNQCGVTFLCLFLEFDSPLDLSFLFFLSFCPFCLSPSTAQLKSLSDGGSLYYFTLRFLELLTSYPPFSSSLLFFRIAQKAKTLEVVLLFIPAIFFFLSLFSKTFYLTTLSFINFRTDILLFFSSVRFSSIFPFFSFFPLGGVHFPHTPLQY</sequence>
<accession>G0UUS1</accession>
<keyword evidence="1" id="KW-1133">Transmembrane helix</keyword>
<keyword evidence="1" id="KW-0812">Transmembrane</keyword>
<dbReference type="EMBL" id="HE575322">
    <property type="protein sequence ID" value="CCC93135.1"/>
    <property type="molecule type" value="Genomic_DNA"/>
</dbReference>
<proteinExistence type="predicted"/>
<organism evidence="2">
    <name type="scientific">Trypanosoma congolense (strain IL3000)</name>
    <dbReference type="NCBI Taxonomy" id="1068625"/>
    <lineage>
        <taxon>Eukaryota</taxon>
        <taxon>Discoba</taxon>
        <taxon>Euglenozoa</taxon>
        <taxon>Kinetoplastea</taxon>
        <taxon>Metakinetoplastina</taxon>
        <taxon>Trypanosomatida</taxon>
        <taxon>Trypanosomatidae</taxon>
        <taxon>Trypanosoma</taxon>
        <taxon>Nannomonas</taxon>
    </lineage>
</organism>
<feature type="transmembrane region" description="Helical" evidence="1">
    <location>
        <begin position="110"/>
        <end position="130"/>
    </location>
</feature>
<dbReference type="AlphaFoldDB" id="G0UUS1"/>
<evidence type="ECO:0000313" key="2">
    <source>
        <dbReference type="EMBL" id="CCC93135.1"/>
    </source>
</evidence>
<protein>
    <submittedName>
        <fullName evidence="2">Uncharacterized protein TCIL3000_9_5430</fullName>
    </submittedName>
</protein>
<keyword evidence="1" id="KW-0472">Membrane</keyword>
<gene>
    <name evidence="2" type="ORF">TCIL3000_9_5430</name>
</gene>
<feature type="transmembrane region" description="Helical" evidence="1">
    <location>
        <begin position="142"/>
        <end position="163"/>
    </location>
</feature>
<reference evidence="2" key="1">
    <citation type="journal article" date="2012" name="Proc. Natl. Acad. Sci. U.S.A.">
        <title>Antigenic diversity is generated by distinct evolutionary mechanisms in African trypanosome species.</title>
        <authorList>
            <person name="Jackson A.P."/>
            <person name="Berry A."/>
            <person name="Aslett M."/>
            <person name="Allison H.C."/>
            <person name="Burton P."/>
            <person name="Vavrova-Anderson J."/>
            <person name="Brown R."/>
            <person name="Browne H."/>
            <person name="Corton N."/>
            <person name="Hauser H."/>
            <person name="Gamble J."/>
            <person name="Gilderthorp R."/>
            <person name="Marcello L."/>
            <person name="McQuillan J."/>
            <person name="Otto T.D."/>
            <person name="Quail M.A."/>
            <person name="Sanders M.J."/>
            <person name="van Tonder A."/>
            <person name="Ginger M.L."/>
            <person name="Field M.C."/>
            <person name="Barry J.D."/>
            <person name="Hertz-Fowler C."/>
            <person name="Berriman M."/>
        </authorList>
    </citation>
    <scope>NUCLEOTIDE SEQUENCE</scope>
    <source>
        <strain evidence="2">IL3000</strain>
    </source>
</reference>
<name>G0UUS1_TRYCI</name>